<reference evidence="1" key="1">
    <citation type="submission" date="2020-11" db="EMBL/GenBank/DDBJ databases">
        <authorList>
            <consortium name="DOE Joint Genome Institute"/>
            <person name="Ahrendt S."/>
            <person name="Riley R."/>
            <person name="Andreopoulos W."/>
            <person name="Labutti K."/>
            <person name="Pangilinan J."/>
            <person name="Ruiz-Duenas F.J."/>
            <person name="Barrasa J.M."/>
            <person name="Sanchez-Garcia M."/>
            <person name="Camarero S."/>
            <person name="Miyauchi S."/>
            <person name="Serrano A."/>
            <person name="Linde D."/>
            <person name="Babiker R."/>
            <person name="Drula E."/>
            <person name="Ayuso-Fernandez I."/>
            <person name="Pacheco R."/>
            <person name="Padilla G."/>
            <person name="Ferreira P."/>
            <person name="Barriuso J."/>
            <person name="Kellner H."/>
            <person name="Castanera R."/>
            <person name="Alfaro M."/>
            <person name="Ramirez L."/>
            <person name="Pisabarro A.G."/>
            <person name="Kuo A."/>
            <person name="Tritt A."/>
            <person name="Lipzen A."/>
            <person name="He G."/>
            <person name="Yan M."/>
            <person name="Ng V."/>
            <person name="Cullen D."/>
            <person name="Martin F."/>
            <person name="Rosso M.-N."/>
            <person name="Henrissat B."/>
            <person name="Hibbett D."/>
            <person name="Martinez A.T."/>
            <person name="Grigoriev I.V."/>
        </authorList>
    </citation>
    <scope>NUCLEOTIDE SEQUENCE</scope>
    <source>
        <strain evidence="1">MF-IS2</strain>
    </source>
</reference>
<proteinExistence type="predicted"/>
<organism evidence="1 2">
    <name type="scientific">Macrolepiota fuliginosa MF-IS2</name>
    <dbReference type="NCBI Taxonomy" id="1400762"/>
    <lineage>
        <taxon>Eukaryota</taxon>
        <taxon>Fungi</taxon>
        <taxon>Dikarya</taxon>
        <taxon>Basidiomycota</taxon>
        <taxon>Agaricomycotina</taxon>
        <taxon>Agaricomycetes</taxon>
        <taxon>Agaricomycetidae</taxon>
        <taxon>Agaricales</taxon>
        <taxon>Agaricineae</taxon>
        <taxon>Agaricaceae</taxon>
        <taxon>Macrolepiota</taxon>
    </lineage>
</organism>
<dbReference type="Proteomes" id="UP000807342">
    <property type="component" value="Unassembled WGS sequence"/>
</dbReference>
<sequence length="159" mass="18433">MFPRKKLSKRTSVVLYLDRIDRGEVTAEQDGRIRAALHGIWPRLVRDLKSKRVEGPIAGVIVKLDHESNSDSRTHCTVRLFDQFNHNVATFHAPMPGPRMHIPYYGLNKYRDGWNFANVLERYTEDLGAHYEVKNRQGPFFLECQAVLPGRKGLREYIV</sequence>
<gene>
    <name evidence="1" type="ORF">P691DRAFT_791853</name>
</gene>
<evidence type="ECO:0000313" key="1">
    <source>
        <dbReference type="EMBL" id="KAF9441229.1"/>
    </source>
</evidence>
<evidence type="ECO:0000313" key="2">
    <source>
        <dbReference type="Proteomes" id="UP000807342"/>
    </source>
</evidence>
<name>A0A9P5WY80_9AGAR</name>
<dbReference type="OrthoDB" id="3084722at2759"/>
<accession>A0A9P5WY80</accession>
<protein>
    <submittedName>
        <fullName evidence="1">Uncharacterized protein</fullName>
    </submittedName>
</protein>
<dbReference type="AlphaFoldDB" id="A0A9P5WY80"/>
<comment type="caution">
    <text evidence="1">The sequence shown here is derived from an EMBL/GenBank/DDBJ whole genome shotgun (WGS) entry which is preliminary data.</text>
</comment>
<dbReference type="EMBL" id="MU152003">
    <property type="protein sequence ID" value="KAF9441229.1"/>
    <property type="molecule type" value="Genomic_DNA"/>
</dbReference>
<keyword evidence="2" id="KW-1185">Reference proteome</keyword>